<feature type="domain" description="Methyltransferase type 11" evidence="1">
    <location>
        <begin position="43"/>
        <end position="126"/>
    </location>
</feature>
<sequence>MSSIPIFNRYARDYDNWYMKHANTAESEVRAVSMLVPGGLGIEIGVGSGFFAGRVGIPIGLEPAMAMAELARDRGVDVFVGVGESMPLRDSSFDYAVIVVTICFLDNPRKTLAEVYRILKPSGRLITCIVPRNSEHGRYYMELGRRGHRFYTVAHFYTIHELKEVLGSLGFSVNDRAIAVLSRGVGDYFEEPRSVGLTEAENYGFACIEAVHGITEA</sequence>
<dbReference type="GeneID" id="76207143"/>
<dbReference type="PANTHER" id="PTHR42912">
    <property type="entry name" value="METHYLTRANSFERASE"/>
    <property type="match status" value="1"/>
</dbReference>
<proteinExistence type="predicted"/>
<keyword evidence="3" id="KW-0808">Transferase</keyword>
<reference evidence="3" key="2">
    <citation type="submission" date="2020-09" db="EMBL/GenBank/DDBJ databases">
        <authorList>
            <person name="Sun Q."/>
            <person name="Ohkuma M."/>
        </authorList>
    </citation>
    <scope>NUCLEOTIDE SEQUENCE</scope>
    <source>
        <strain evidence="3">JCM 11219</strain>
    </source>
</reference>
<dbReference type="EMBL" id="BMNM01000003">
    <property type="protein sequence ID" value="GGI76004.1"/>
    <property type="molecule type" value="Genomic_DNA"/>
</dbReference>
<dbReference type="InterPro" id="IPR013216">
    <property type="entry name" value="Methyltransf_11"/>
</dbReference>
<evidence type="ECO:0000259" key="1">
    <source>
        <dbReference type="Pfam" id="PF08241"/>
    </source>
</evidence>
<reference evidence="2" key="4">
    <citation type="journal article" date="2023" name="Microbiol. Resour. Announc.">
        <title>Complete Genome Sequence of Vulcanisaeta souniana Strain IC-059, a Hyperthermophilic Archaeon Isolated from Hot Spring Water in Japan.</title>
        <authorList>
            <person name="Kato S."/>
            <person name="Itoh T."/>
            <person name="Wu L."/>
            <person name="Ma J."/>
            <person name="Ohkuma M."/>
        </authorList>
    </citation>
    <scope>NUCLEOTIDE SEQUENCE</scope>
    <source>
        <strain evidence="2">JCM 11219</strain>
    </source>
</reference>
<dbReference type="GO" id="GO:0032259">
    <property type="term" value="P:methylation"/>
    <property type="evidence" value="ECO:0007669"/>
    <property type="project" value="UniProtKB-KW"/>
</dbReference>
<dbReference type="OrthoDB" id="1018at2157"/>
<accession>A0A830E922</accession>
<organism evidence="3 4">
    <name type="scientific">Vulcanisaeta souniana JCM 11219</name>
    <dbReference type="NCBI Taxonomy" id="1293586"/>
    <lineage>
        <taxon>Archaea</taxon>
        <taxon>Thermoproteota</taxon>
        <taxon>Thermoprotei</taxon>
        <taxon>Thermoproteales</taxon>
        <taxon>Thermoproteaceae</taxon>
        <taxon>Vulcanisaeta</taxon>
    </lineage>
</organism>
<dbReference type="GO" id="GO:0008757">
    <property type="term" value="F:S-adenosylmethionine-dependent methyltransferase activity"/>
    <property type="evidence" value="ECO:0007669"/>
    <property type="project" value="InterPro"/>
</dbReference>
<dbReference type="Proteomes" id="UP001060771">
    <property type="component" value="Chromosome"/>
</dbReference>
<dbReference type="PANTHER" id="PTHR42912:SF80">
    <property type="entry name" value="METHYLTRANSFERASE DOMAIN-CONTAINING PROTEIN"/>
    <property type="match status" value="1"/>
</dbReference>
<dbReference type="CDD" id="cd02440">
    <property type="entry name" value="AdoMet_MTases"/>
    <property type="match status" value="1"/>
</dbReference>
<dbReference type="InterPro" id="IPR050508">
    <property type="entry name" value="Methyltransf_Superfamily"/>
</dbReference>
<dbReference type="AlphaFoldDB" id="A0A830E922"/>
<name>A0A830E922_9CREN</name>
<reference evidence="5" key="3">
    <citation type="submission" date="2022-09" db="EMBL/GenBank/DDBJ databases">
        <title>Complete genome sequence of Vulcanisaeta souniana.</title>
        <authorList>
            <person name="Kato S."/>
            <person name="Itoh T."/>
            <person name="Ohkuma M."/>
        </authorList>
    </citation>
    <scope>NUCLEOTIDE SEQUENCE [LARGE SCALE GENOMIC DNA]</scope>
    <source>
        <strain evidence="5">JCM 11219</strain>
    </source>
</reference>
<dbReference type="Gene3D" id="3.40.50.150">
    <property type="entry name" value="Vaccinia Virus protein VP39"/>
    <property type="match status" value="1"/>
</dbReference>
<dbReference type="InterPro" id="IPR029063">
    <property type="entry name" value="SAM-dependent_MTases_sf"/>
</dbReference>
<dbReference type="SUPFAM" id="SSF53335">
    <property type="entry name" value="S-adenosyl-L-methionine-dependent methyltransferases"/>
    <property type="match status" value="1"/>
</dbReference>
<evidence type="ECO:0000313" key="5">
    <source>
        <dbReference type="Proteomes" id="UP001060771"/>
    </source>
</evidence>
<dbReference type="Pfam" id="PF08241">
    <property type="entry name" value="Methyltransf_11"/>
    <property type="match status" value="1"/>
</dbReference>
<evidence type="ECO:0000313" key="2">
    <source>
        <dbReference type="EMBL" id="BDR92502.1"/>
    </source>
</evidence>
<evidence type="ECO:0000313" key="4">
    <source>
        <dbReference type="Proteomes" id="UP000657075"/>
    </source>
</evidence>
<keyword evidence="5" id="KW-1185">Reference proteome</keyword>
<keyword evidence="3" id="KW-0489">Methyltransferase</keyword>
<evidence type="ECO:0000313" key="3">
    <source>
        <dbReference type="EMBL" id="GGI76004.1"/>
    </source>
</evidence>
<dbReference type="RefSeq" id="WP_188603035.1">
    <property type="nucleotide sequence ID" value="NZ_AP026830.1"/>
</dbReference>
<gene>
    <name evidence="3" type="ORF">GCM10007112_11040</name>
    <name evidence="2" type="ORF">Vsou_15950</name>
</gene>
<dbReference type="EMBL" id="AP026830">
    <property type="protein sequence ID" value="BDR92502.1"/>
    <property type="molecule type" value="Genomic_DNA"/>
</dbReference>
<reference evidence="3" key="1">
    <citation type="journal article" date="2014" name="Int. J. Syst. Evol. Microbiol.">
        <title>Complete genome sequence of Corynebacterium casei LMG S-19264T (=DSM 44701T), isolated from a smear-ripened cheese.</title>
        <authorList>
            <consortium name="US DOE Joint Genome Institute (JGI-PGF)"/>
            <person name="Walter F."/>
            <person name="Albersmeier A."/>
            <person name="Kalinowski J."/>
            <person name="Ruckert C."/>
        </authorList>
    </citation>
    <scope>NUCLEOTIDE SEQUENCE</scope>
    <source>
        <strain evidence="3">JCM 11219</strain>
    </source>
</reference>
<dbReference type="Proteomes" id="UP000657075">
    <property type="component" value="Unassembled WGS sequence"/>
</dbReference>
<protein>
    <submittedName>
        <fullName evidence="3">Methyltransferase type 11</fullName>
    </submittedName>
</protein>